<proteinExistence type="predicted"/>
<feature type="modified residue" description="4-aspartylphosphate" evidence="3">
    <location>
        <position position="79"/>
    </location>
</feature>
<evidence type="ECO:0000313" key="6">
    <source>
        <dbReference type="Proteomes" id="UP000248795"/>
    </source>
</evidence>
<keyword evidence="2" id="KW-0902">Two-component regulatory system</keyword>
<dbReference type="InterPro" id="IPR001789">
    <property type="entry name" value="Sig_transdc_resp-reg_receiver"/>
</dbReference>
<accession>A0A2W2AJZ5</accession>
<dbReference type="SMART" id="SM00448">
    <property type="entry name" value="REC"/>
    <property type="match status" value="1"/>
</dbReference>
<evidence type="ECO:0000313" key="5">
    <source>
        <dbReference type="EMBL" id="PZF75651.1"/>
    </source>
</evidence>
<keyword evidence="1 3" id="KW-0597">Phosphoprotein</keyword>
<comment type="caution">
    <text evidence="5">The sequence shown here is derived from an EMBL/GenBank/DDBJ whole genome shotgun (WGS) entry which is preliminary data.</text>
</comment>
<evidence type="ECO:0000256" key="1">
    <source>
        <dbReference type="ARBA" id="ARBA00022553"/>
    </source>
</evidence>
<dbReference type="PROSITE" id="PS50110">
    <property type="entry name" value="RESPONSE_REGULATORY"/>
    <property type="match status" value="1"/>
</dbReference>
<dbReference type="Gene3D" id="3.40.50.2300">
    <property type="match status" value="1"/>
</dbReference>
<reference evidence="6" key="1">
    <citation type="submission" date="2018-06" db="EMBL/GenBank/DDBJ databases">
        <title>Aestuariibacter litoralis strain KCTC 52945T.</title>
        <authorList>
            <person name="Li X."/>
            <person name="Salam N."/>
            <person name="Li J.-L."/>
            <person name="Chen Y.-M."/>
            <person name="Yang Z.-W."/>
            <person name="Zhang L.-Y."/>
            <person name="Han M.-X."/>
            <person name="Xiao M."/>
            <person name="Li W.-J."/>
        </authorList>
    </citation>
    <scope>NUCLEOTIDE SEQUENCE [LARGE SCALE GENOMIC DNA]</scope>
    <source>
        <strain evidence="6">KCTC 52945</strain>
    </source>
</reference>
<dbReference type="CDD" id="cd17546">
    <property type="entry name" value="REC_hyHK_CKI1_RcsC-like"/>
    <property type="match status" value="1"/>
</dbReference>
<dbReference type="PANTHER" id="PTHR45339">
    <property type="entry name" value="HYBRID SIGNAL TRANSDUCTION HISTIDINE KINASE J"/>
    <property type="match status" value="1"/>
</dbReference>
<dbReference type="Pfam" id="PF00072">
    <property type="entry name" value="Response_reg"/>
    <property type="match status" value="1"/>
</dbReference>
<dbReference type="Proteomes" id="UP000248795">
    <property type="component" value="Unassembled WGS sequence"/>
</dbReference>
<name>A0A2W2AJZ5_9HYPH</name>
<sequence length="154" mass="16474">MGMMAEPAALLAAPEKKSLKLEAPHGGRPRLLLAEDCDPVRIVTAAMLKGMGCDVEAVIHGEEAVKSASENEFDVIVLDIEMPIMDGITAARSIRQMGGQVAATPLMALSAFLADSVRTGEWRDTFDIALPKPANRNELHEAVKAALGRLRDEA</sequence>
<feature type="domain" description="Response regulatory" evidence="4">
    <location>
        <begin position="30"/>
        <end position="147"/>
    </location>
</feature>
<evidence type="ECO:0000256" key="2">
    <source>
        <dbReference type="ARBA" id="ARBA00023012"/>
    </source>
</evidence>
<gene>
    <name evidence="5" type="ORF">DK847_17570</name>
</gene>
<evidence type="ECO:0000256" key="3">
    <source>
        <dbReference type="PROSITE-ProRule" id="PRU00169"/>
    </source>
</evidence>
<keyword evidence="6" id="KW-1185">Reference proteome</keyword>
<dbReference type="PANTHER" id="PTHR45339:SF1">
    <property type="entry name" value="HYBRID SIGNAL TRANSDUCTION HISTIDINE KINASE J"/>
    <property type="match status" value="1"/>
</dbReference>
<protein>
    <recommendedName>
        <fullName evidence="4">Response regulatory domain-containing protein</fullName>
    </recommendedName>
</protein>
<evidence type="ECO:0000259" key="4">
    <source>
        <dbReference type="PROSITE" id="PS50110"/>
    </source>
</evidence>
<dbReference type="SUPFAM" id="SSF52172">
    <property type="entry name" value="CheY-like"/>
    <property type="match status" value="1"/>
</dbReference>
<dbReference type="EMBL" id="QKVK01000009">
    <property type="protein sequence ID" value="PZF75651.1"/>
    <property type="molecule type" value="Genomic_DNA"/>
</dbReference>
<dbReference type="AlphaFoldDB" id="A0A2W2AJZ5"/>
<dbReference type="GO" id="GO:0000160">
    <property type="term" value="P:phosphorelay signal transduction system"/>
    <property type="evidence" value="ECO:0007669"/>
    <property type="project" value="UniProtKB-KW"/>
</dbReference>
<dbReference type="InterPro" id="IPR011006">
    <property type="entry name" value="CheY-like_superfamily"/>
</dbReference>
<organism evidence="5 6">
    <name type="scientific">Aestuariivirga litoralis</name>
    <dbReference type="NCBI Taxonomy" id="2650924"/>
    <lineage>
        <taxon>Bacteria</taxon>
        <taxon>Pseudomonadati</taxon>
        <taxon>Pseudomonadota</taxon>
        <taxon>Alphaproteobacteria</taxon>
        <taxon>Hyphomicrobiales</taxon>
        <taxon>Aestuariivirgaceae</taxon>
        <taxon>Aestuariivirga</taxon>
    </lineage>
</organism>